<protein>
    <recommendedName>
        <fullName evidence="3">DUF1902 domain-containing protein</fullName>
    </recommendedName>
</protein>
<evidence type="ECO:0000313" key="2">
    <source>
        <dbReference type="Proteomes" id="UP001368500"/>
    </source>
</evidence>
<dbReference type="RefSeq" id="WP_341376130.1">
    <property type="nucleotide sequence ID" value="NZ_JBBUTF010000022.1"/>
</dbReference>
<sequence length="94" mass="10387">MDGNSRLVICNARVASVVWCGAYGSPAFIEVDAPTDDELHALLQTAIARLMKMLTRRGVLVEDMGQTWLAAPDADGEEGHIREWWKSRAECSEP</sequence>
<gene>
    <name evidence="1" type="ORF">AACH11_20485</name>
</gene>
<reference evidence="1 2" key="1">
    <citation type="submission" date="2024-04" db="EMBL/GenBank/DDBJ databases">
        <title>Novel species of the genus Ideonella isolated from streams.</title>
        <authorList>
            <person name="Lu H."/>
        </authorList>
    </citation>
    <scope>NUCLEOTIDE SEQUENCE [LARGE SCALE GENOMIC DNA]</scope>
    <source>
        <strain evidence="1 2">BYS139W</strain>
    </source>
</reference>
<name>A0ABU9BEJ0_9BURK</name>
<evidence type="ECO:0008006" key="3">
    <source>
        <dbReference type="Google" id="ProtNLM"/>
    </source>
</evidence>
<dbReference type="EMBL" id="JBBUTF010000022">
    <property type="protein sequence ID" value="MEK8028345.1"/>
    <property type="molecule type" value="Genomic_DNA"/>
</dbReference>
<organism evidence="1 2">
    <name type="scientific">Pseudaquabacterium rugosum</name>
    <dbReference type="NCBI Taxonomy" id="2984194"/>
    <lineage>
        <taxon>Bacteria</taxon>
        <taxon>Pseudomonadati</taxon>
        <taxon>Pseudomonadota</taxon>
        <taxon>Betaproteobacteria</taxon>
        <taxon>Burkholderiales</taxon>
        <taxon>Sphaerotilaceae</taxon>
        <taxon>Pseudaquabacterium</taxon>
    </lineage>
</organism>
<proteinExistence type="predicted"/>
<dbReference type="Proteomes" id="UP001368500">
    <property type="component" value="Unassembled WGS sequence"/>
</dbReference>
<evidence type="ECO:0000313" key="1">
    <source>
        <dbReference type="EMBL" id="MEK8028345.1"/>
    </source>
</evidence>
<keyword evidence="2" id="KW-1185">Reference proteome</keyword>
<accession>A0ABU9BEJ0</accession>
<comment type="caution">
    <text evidence="1">The sequence shown here is derived from an EMBL/GenBank/DDBJ whole genome shotgun (WGS) entry which is preliminary data.</text>
</comment>